<dbReference type="EMBL" id="CP029289">
    <property type="protein sequence ID" value="AWR95543.1"/>
    <property type="molecule type" value="Genomic_DNA"/>
</dbReference>
<dbReference type="Proteomes" id="UP000248044">
    <property type="component" value="Chromosome"/>
</dbReference>
<reference evidence="1 2" key="1">
    <citation type="submission" date="2018-05" db="EMBL/GenBank/DDBJ databases">
        <title>Complete Genome Sequences of Extremely Thermoacidophilic, Metal-Mobilizing Type-Strain Members of the Archaeal Family Sulfolobaceae: Acidianus brierleyi DSM-1651T, Acidianus sulfidivorans DSM-18786T, Metallosphaera hakonensis DSM-7519T, and Metallosphaera prunae DSM-10039T.</title>
        <authorList>
            <person name="Counts J.A."/>
            <person name="Kelly R.M."/>
        </authorList>
    </citation>
    <scope>NUCLEOTIDE SEQUENCE [LARGE SCALE GENOMIC DNA]</scope>
    <source>
        <strain evidence="1 2">DSM 1651</strain>
    </source>
</reference>
<dbReference type="OrthoDB" id="43798at2157"/>
<dbReference type="GeneID" id="36833300"/>
<dbReference type="AlphaFoldDB" id="A0A2U9IHM4"/>
<name>A0A2U9IHM4_9CREN</name>
<keyword evidence="2" id="KW-1185">Reference proteome</keyword>
<dbReference type="InterPro" id="IPR027417">
    <property type="entry name" value="P-loop_NTPase"/>
</dbReference>
<evidence type="ECO:0000313" key="1">
    <source>
        <dbReference type="EMBL" id="AWR95543.1"/>
    </source>
</evidence>
<organism evidence="1 2">
    <name type="scientific">Acidianus brierleyi</name>
    <dbReference type="NCBI Taxonomy" id="41673"/>
    <lineage>
        <taxon>Archaea</taxon>
        <taxon>Thermoproteota</taxon>
        <taxon>Thermoprotei</taxon>
        <taxon>Sulfolobales</taxon>
        <taxon>Sulfolobaceae</taxon>
        <taxon>Acidianus</taxon>
    </lineage>
</organism>
<accession>A0A2U9IHM4</accession>
<proteinExistence type="predicted"/>
<dbReference type="Gene3D" id="3.40.50.300">
    <property type="entry name" value="P-loop containing nucleotide triphosphate hydrolases"/>
    <property type="match status" value="1"/>
</dbReference>
<gene>
    <name evidence="1" type="ORF">DFR85_14050</name>
</gene>
<protein>
    <submittedName>
        <fullName evidence="1">Uncharacterized protein</fullName>
    </submittedName>
</protein>
<dbReference type="RefSeq" id="WP_110271421.1">
    <property type="nucleotide sequence ID" value="NZ_CP029289.2"/>
</dbReference>
<sequence>MVNQITERSITRRLSEKDLVLVSGLPFSGKTTTLRKLLTENDIIIELPKEINNLGEFNDFKQKLSELSKDKDRKIVVEGRNYIVELFLGKVTLKEPSLRNPHVNIEGNALTFHTQDILEEVNGEELTKILEYSLITMPNYSTYIPKLVDEAKELYKKGKLDEILPIVVKFKEVYSRFPSREIDGEDAILYPLLSLFPSPEEMKGAWLKLSNTWKELIFYRIDSALRILPGQSKKVISNFLEKIEEKEPKLEKWNYTYTPEFLEAAEYIATMLLNNKNVVLRGAIKTGKTTISNEAIKNLLSRDNSYSIVLPTENSTSDKKIIIIDYHSENYENLRHISSYLRKKGHKFIILTDDLAETLNISEPKYEVDSTNIFKYFVKNRSKNKISDPKLSYYALKNPNIVGQEADIRKEIENNYRKDLTEYIYEVIFEEDPNLIKWYSPLIAVGLKYGFPLPVGVSRKILEYSQRKIEKRDILVKWFSVTSELPPNIKEKDEGGDIKNFEEKSSEILEFLRKTIIDEAKSKNLIDDLLINYSHTILKNILVLSNTKFDNYFLAGEEVAPISYKILKNVIQDIMDYLTDGCEKLPKEMDLLKVLEEKDIISDEDINSLFVYSFLYYLSIDKDYSNVIKTIIKSNDKKCLITALRLLILYTLYGEKKAFRVLEKFIFDKIMNLKEEELVRHYVSLSLTSEYRNIQHIKKISELSPISKAYALLLLPKRKGKSPIEIFANTISLDMLAEKAFEKENVDGFIKTVKKFEKNLNLLKNIAKRIDKGEGAKVASTAFFASSLDFAIKRMEIDKDKYNSEIGIFYYTMLPPDEDLKDTLRLAEFLSLPYYNYLIRENSKRLLYPDEIELLFNTLQIRLAKSLVSGNAYEYKNILSDFIDFSEKYYTPSLSDAQVIAKIALKQNIKIPSDTHLITLAAEAFSGKNIDEFLRVVESLNINIKDIKELINIPEFAESKIIYSIIKGENVGSYISYLNKNGIGPMYKISHKLLEENDKSRYIASLILFL</sequence>
<dbReference type="KEGG" id="abri:DFR85_14050"/>
<evidence type="ECO:0000313" key="2">
    <source>
        <dbReference type="Proteomes" id="UP000248044"/>
    </source>
</evidence>